<evidence type="ECO:0000313" key="2">
    <source>
        <dbReference type="EMBL" id="KWZ79861.1"/>
    </source>
</evidence>
<protein>
    <submittedName>
        <fullName evidence="2">Uncharacterized protein</fullName>
    </submittedName>
</protein>
<dbReference type="Proteomes" id="UP000070376">
    <property type="component" value="Unassembled WGS sequence"/>
</dbReference>
<evidence type="ECO:0000313" key="4">
    <source>
        <dbReference type="Proteomes" id="UP000070376"/>
    </source>
</evidence>
<reference evidence="3" key="2">
    <citation type="submission" date="2015-01" db="EMBL/GenBank/DDBJ databases">
        <title>Comparative genome analysis of Bacillus coagulans HM-08, Clostridium butyricum HM-68, Bacillus subtilis HM-66 and Bacillus paralicheniformis BL-09.</title>
        <authorList>
            <person name="Zhang H."/>
        </authorList>
    </citation>
    <scope>NUCLEOTIDE SEQUENCE [LARGE SCALE GENOMIC DNA]</scope>
    <source>
        <strain evidence="3">HM-08</strain>
    </source>
</reference>
<proteinExistence type="predicted"/>
<dbReference type="PATRIC" id="fig|1398.22.peg.2448"/>
<dbReference type="AlphaFoldDB" id="A0A0C5CK52"/>
<keyword evidence="3" id="KW-1185">Reference proteome</keyword>
<accession>A0A0C5CK52</accession>
<name>A0A0C5CK52_HEYCO</name>
<evidence type="ECO:0000313" key="3">
    <source>
        <dbReference type="Proteomes" id="UP000032024"/>
    </source>
</evidence>
<dbReference type="EMBL" id="CP010525">
    <property type="protein sequence ID" value="AJO21767.1"/>
    <property type="molecule type" value="Genomic_DNA"/>
</dbReference>
<evidence type="ECO:0000313" key="1">
    <source>
        <dbReference type="EMBL" id="AJO21767.1"/>
    </source>
</evidence>
<dbReference type="Proteomes" id="UP000032024">
    <property type="component" value="Chromosome"/>
</dbReference>
<dbReference type="EMBL" id="LRPN01000107">
    <property type="protein sequence ID" value="KWZ79861.1"/>
    <property type="molecule type" value="Genomic_DNA"/>
</dbReference>
<reference evidence="1" key="1">
    <citation type="submission" date="2015-01" db="EMBL/GenBank/DDBJ databases">
        <title>Comparative genome analysis of Bacillus coagulans HM-08, Clostridium butyricum HM-68, Bacillus subtilis HM-66 and Bacillus licheniformis BL-09.</title>
        <authorList>
            <person name="Zhang H."/>
        </authorList>
    </citation>
    <scope>NUCLEOTIDE SEQUENCE [LARGE SCALE GENOMIC DNA]</scope>
    <source>
        <strain evidence="1">HM-08</strain>
    </source>
</reference>
<reference evidence="2" key="3">
    <citation type="submission" date="2016-01" db="EMBL/GenBank/DDBJ databases">
        <authorList>
            <person name="Oliw E.H."/>
        </authorList>
    </citation>
    <scope>NUCLEOTIDE SEQUENCE [LARGE SCALE GENOMIC DNA]</scope>
    <source>
        <strain evidence="2">GED7749B</strain>
    </source>
</reference>
<reference evidence="4" key="4">
    <citation type="submission" date="2016-01" db="EMBL/GenBank/DDBJ databases">
        <authorList>
            <person name="Mitreva M."/>
            <person name="Pepin K.H."/>
            <person name="Mihindukulasuriya K.A."/>
            <person name="Fulton R."/>
            <person name="Fronick C."/>
            <person name="O'Laughlin M."/>
            <person name="Miner T."/>
            <person name="Herter B."/>
            <person name="Rosa B.A."/>
            <person name="Cordes M."/>
            <person name="Tomlinson C."/>
            <person name="Wollam A."/>
            <person name="Palsikar V.B."/>
            <person name="Mardis E.R."/>
            <person name="Wilson R.K."/>
        </authorList>
    </citation>
    <scope>NUCLEOTIDE SEQUENCE [LARGE SCALE GENOMIC DNA]</scope>
    <source>
        <strain evidence="4">GED7749B</strain>
    </source>
</reference>
<organism evidence="2 4">
    <name type="scientific">Heyndrickxia coagulans</name>
    <name type="common">Weizmannia coagulans</name>
    <dbReference type="NCBI Taxonomy" id="1398"/>
    <lineage>
        <taxon>Bacteria</taxon>
        <taxon>Bacillati</taxon>
        <taxon>Bacillota</taxon>
        <taxon>Bacilli</taxon>
        <taxon>Bacillales</taxon>
        <taxon>Bacillaceae</taxon>
        <taxon>Heyndrickxia</taxon>
    </lineage>
</organism>
<gene>
    <name evidence="2" type="ORF">HMPREF3213_02451</name>
    <name evidence="1" type="ORF">SB48_HM08orf01490</name>
</gene>
<sequence>MEEIPFKNAGPPFFCQEMKQNFFYKYNNKNMLKYCFKVHIIVSKEGCMIAWIFNILE</sequence>